<evidence type="ECO:0000259" key="2">
    <source>
        <dbReference type="SMART" id="SM00645"/>
    </source>
</evidence>
<dbReference type="Pfam" id="PF00112">
    <property type="entry name" value="Peptidase_C1"/>
    <property type="match status" value="1"/>
</dbReference>
<dbReference type="GeneID" id="17266004"/>
<dbReference type="SMART" id="SM00645">
    <property type="entry name" value="Pept_C1"/>
    <property type="match status" value="1"/>
</dbReference>
<dbReference type="AlphaFoldDB" id="A0A0D3JAC2"/>
<reference evidence="4" key="1">
    <citation type="journal article" date="2013" name="Nature">
        <title>Pan genome of the phytoplankton Emiliania underpins its global distribution.</title>
        <authorList>
            <person name="Read B.A."/>
            <person name="Kegel J."/>
            <person name="Klute M.J."/>
            <person name="Kuo A."/>
            <person name="Lefebvre S.C."/>
            <person name="Maumus F."/>
            <person name="Mayer C."/>
            <person name="Miller J."/>
            <person name="Monier A."/>
            <person name="Salamov A."/>
            <person name="Young J."/>
            <person name="Aguilar M."/>
            <person name="Claverie J.M."/>
            <person name="Frickenhaus S."/>
            <person name="Gonzalez K."/>
            <person name="Herman E.K."/>
            <person name="Lin Y.C."/>
            <person name="Napier J."/>
            <person name="Ogata H."/>
            <person name="Sarno A.F."/>
            <person name="Shmutz J."/>
            <person name="Schroeder D."/>
            <person name="de Vargas C."/>
            <person name="Verret F."/>
            <person name="von Dassow P."/>
            <person name="Valentin K."/>
            <person name="Van de Peer Y."/>
            <person name="Wheeler G."/>
            <person name="Dacks J.B."/>
            <person name="Delwiche C.F."/>
            <person name="Dyhrman S.T."/>
            <person name="Glockner G."/>
            <person name="John U."/>
            <person name="Richards T."/>
            <person name="Worden A.Z."/>
            <person name="Zhang X."/>
            <person name="Grigoriev I.V."/>
            <person name="Allen A.E."/>
            <person name="Bidle K."/>
            <person name="Borodovsky M."/>
            <person name="Bowler C."/>
            <person name="Brownlee C."/>
            <person name="Cock J.M."/>
            <person name="Elias M."/>
            <person name="Gladyshev V.N."/>
            <person name="Groth M."/>
            <person name="Guda C."/>
            <person name="Hadaegh A."/>
            <person name="Iglesias-Rodriguez M.D."/>
            <person name="Jenkins J."/>
            <person name="Jones B.M."/>
            <person name="Lawson T."/>
            <person name="Leese F."/>
            <person name="Lindquist E."/>
            <person name="Lobanov A."/>
            <person name="Lomsadze A."/>
            <person name="Malik S.B."/>
            <person name="Marsh M.E."/>
            <person name="Mackinder L."/>
            <person name="Mock T."/>
            <person name="Mueller-Roeber B."/>
            <person name="Pagarete A."/>
            <person name="Parker M."/>
            <person name="Probert I."/>
            <person name="Quesneville H."/>
            <person name="Raines C."/>
            <person name="Rensing S.A."/>
            <person name="Riano-Pachon D.M."/>
            <person name="Richier S."/>
            <person name="Rokitta S."/>
            <person name="Shiraiwa Y."/>
            <person name="Soanes D.M."/>
            <person name="van der Giezen M."/>
            <person name="Wahlund T.M."/>
            <person name="Williams B."/>
            <person name="Wilson W."/>
            <person name="Wolfe G."/>
            <person name="Wurch L.L."/>
        </authorList>
    </citation>
    <scope>NUCLEOTIDE SEQUENCE</scope>
</reference>
<dbReference type="InterPro" id="IPR000668">
    <property type="entry name" value="Peptidase_C1A_C"/>
</dbReference>
<dbReference type="STRING" id="2903.R1CDI4"/>
<feature type="domain" description="Peptidase C1A papain C-terminal" evidence="2">
    <location>
        <begin position="86"/>
        <end position="286"/>
    </location>
</feature>
<dbReference type="Proteomes" id="UP000013827">
    <property type="component" value="Unassembled WGS sequence"/>
</dbReference>
<dbReference type="PANTHER" id="PTHR12411">
    <property type="entry name" value="CYSTEINE PROTEASE FAMILY C1-RELATED"/>
    <property type="match status" value="1"/>
</dbReference>
<dbReference type="RefSeq" id="XP_005772886.1">
    <property type="nucleotide sequence ID" value="XM_005772829.1"/>
</dbReference>
<name>A0A0D3JAC2_EMIH1</name>
<dbReference type="EnsemblProtists" id="EOD20457">
    <property type="protein sequence ID" value="EOD20457"/>
    <property type="gene ID" value="EMIHUDRAFT_355058"/>
</dbReference>
<comment type="similarity">
    <text evidence="1">Belongs to the peptidase C1 family.</text>
</comment>
<dbReference type="KEGG" id="ehx:EMIHUDRAFT_355058"/>
<dbReference type="HOGENOM" id="CLU_958441_0_0_1"/>
<reference evidence="3" key="2">
    <citation type="submission" date="2024-10" db="UniProtKB">
        <authorList>
            <consortium name="EnsemblProtists"/>
        </authorList>
    </citation>
    <scope>IDENTIFICATION</scope>
</reference>
<dbReference type="InterPro" id="IPR013128">
    <property type="entry name" value="Peptidase_C1A"/>
</dbReference>
<dbReference type="GO" id="GO:0008234">
    <property type="term" value="F:cysteine-type peptidase activity"/>
    <property type="evidence" value="ECO:0007669"/>
    <property type="project" value="InterPro"/>
</dbReference>
<protein>
    <recommendedName>
        <fullName evidence="2">Peptidase C1A papain C-terminal domain-containing protein</fullName>
    </recommendedName>
</protein>
<accession>A0A0D3JAC2</accession>
<evidence type="ECO:0000256" key="1">
    <source>
        <dbReference type="ARBA" id="ARBA00008455"/>
    </source>
</evidence>
<evidence type="ECO:0000313" key="3">
    <source>
        <dbReference type="EnsemblProtists" id="EOD20457"/>
    </source>
</evidence>
<dbReference type="InterPro" id="IPR000169">
    <property type="entry name" value="Pept_cys_AS"/>
</dbReference>
<dbReference type="SUPFAM" id="SSF54001">
    <property type="entry name" value="Cysteine proteinases"/>
    <property type="match status" value="1"/>
</dbReference>
<dbReference type="PROSITE" id="PS00139">
    <property type="entry name" value="THIOL_PROTEASE_CYS"/>
    <property type="match status" value="1"/>
</dbReference>
<dbReference type="InterPro" id="IPR038765">
    <property type="entry name" value="Papain-like_cys_pep_sf"/>
</dbReference>
<evidence type="ECO:0000313" key="4">
    <source>
        <dbReference type="Proteomes" id="UP000013827"/>
    </source>
</evidence>
<dbReference type="eggNOG" id="KOG1543">
    <property type="taxonomic scope" value="Eukaryota"/>
</dbReference>
<organism evidence="3 4">
    <name type="scientific">Emiliania huxleyi (strain CCMP1516)</name>
    <dbReference type="NCBI Taxonomy" id="280463"/>
    <lineage>
        <taxon>Eukaryota</taxon>
        <taxon>Haptista</taxon>
        <taxon>Haptophyta</taxon>
        <taxon>Prymnesiophyceae</taxon>
        <taxon>Isochrysidales</taxon>
        <taxon>Noelaerhabdaceae</taxon>
        <taxon>Emiliania</taxon>
    </lineage>
</organism>
<keyword evidence="4" id="KW-1185">Reference proteome</keyword>
<dbReference type="GO" id="GO:0006508">
    <property type="term" value="P:proteolysis"/>
    <property type="evidence" value="ECO:0007669"/>
    <property type="project" value="InterPro"/>
</dbReference>
<dbReference type="Gene3D" id="3.90.70.10">
    <property type="entry name" value="Cysteine proteinases"/>
    <property type="match status" value="1"/>
</dbReference>
<dbReference type="PaxDb" id="2903-EOD20457"/>
<sequence>MLSFLELVSGLTTPAIHPARAAQIAAINANSSLTWRAAANARFAFQPPGASRSSNGVLGDWAADIRAAVVRGDVAHYVPADATLALPESFDSEEHWKECAKVIGDIRDQSNCGCCWAFAGAEAASDRMCIATGGKMVVPLSAQDVCFCGGGLFSRGCDGGQITTPWEYIKRTGAVTGGQFKGSGPFGQGLCADYSLPHCHHHGPQGDDPYPAEGAPGCPSEHSPTCPKRCDDGSAKGHDVWDDDKILFDGEVQTASGEQATGGRLGRELQVGHQGAARQAGLLAARRRGCL</sequence>
<proteinExistence type="inferred from homology"/>